<dbReference type="OrthoDB" id="551431at2759"/>
<dbReference type="RefSeq" id="XP_005849081.1">
    <property type="nucleotide sequence ID" value="XM_005849019.1"/>
</dbReference>
<dbReference type="EMBL" id="GL433840">
    <property type="protein sequence ID" value="EFN56979.1"/>
    <property type="molecule type" value="Genomic_DNA"/>
</dbReference>
<comment type="similarity">
    <text evidence="1">Belongs to the SRR1 family.</text>
</comment>
<evidence type="ECO:0000259" key="3">
    <source>
        <dbReference type="Pfam" id="PF07985"/>
    </source>
</evidence>
<dbReference type="AlphaFoldDB" id="E1ZB78"/>
<evidence type="ECO:0000313" key="4">
    <source>
        <dbReference type="EMBL" id="EFN56979.1"/>
    </source>
</evidence>
<dbReference type="PANTHER" id="PTHR28626">
    <property type="entry name" value="SRR1-LIKE PROTEIN"/>
    <property type="match status" value="1"/>
</dbReference>
<feature type="region of interest" description="Disordered" evidence="2">
    <location>
        <begin position="1"/>
        <end position="32"/>
    </location>
</feature>
<feature type="region of interest" description="Disordered" evidence="2">
    <location>
        <begin position="263"/>
        <end position="283"/>
    </location>
</feature>
<sequence length="283" mass="29456">MDEGEWQTATGPGQHHTSPPAGGTCVSPARPPTERQVQRSCALVDDAARELAAAPFWRHLAAQLERLPPHCAGAKLQSMVVYGLGSLEQPGAVHIRYQLAAARLLAAALPLAAAAQAFDPVFTALDRATLAHCSMEVLAQDERGRRLARSPTLFFMPHCEGLLTDALLAANLAAGTLHNVVVLGNRFSGYQLAWAPPCRGRRQAGEGGGGAAPERPSTMLRLCGCGAARELAVGECGFPVASAFNDLGLHWFPPDWQQLLDASVASGSGSGGGGGDASDPVVS</sequence>
<feature type="domain" description="SRR1-like" evidence="3">
    <location>
        <begin position="66"/>
        <end position="251"/>
    </location>
</feature>
<evidence type="ECO:0000313" key="5">
    <source>
        <dbReference type="Proteomes" id="UP000008141"/>
    </source>
</evidence>
<name>E1ZB78_CHLVA</name>
<dbReference type="GO" id="GO:0005737">
    <property type="term" value="C:cytoplasm"/>
    <property type="evidence" value="ECO:0007669"/>
    <property type="project" value="TreeGrafter"/>
</dbReference>
<reference evidence="4 5" key="1">
    <citation type="journal article" date="2010" name="Plant Cell">
        <title>The Chlorella variabilis NC64A genome reveals adaptation to photosymbiosis, coevolution with viruses, and cryptic sex.</title>
        <authorList>
            <person name="Blanc G."/>
            <person name="Duncan G."/>
            <person name="Agarkova I."/>
            <person name="Borodovsky M."/>
            <person name="Gurnon J."/>
            <person name="Kuo A."/>
            <person name="Lindquist E."/>
            <person name="Lucas S."/>
            <person name="Pangilinan J."/>
            <person name="Polle J."/>
            <person name="Salamov A."/>
            <person name="Terry A."/>
            <person name="Yamada T."/>
            <person name="Dunigan D.D."/>
            <person name="Grigoriev I.V."/>
            <person name="Claverie J.M."/>
            <person name="Van Etten J.L."/>
        </authorList>
    </citation>
    <scope>NUCLEOTIDE SEQUENCE [LARGE SCALE GENOMIC DNA]</scope>
    <source>
        <strain evidence="4 5">NC64A</strain>
    </source>
</reference>
<proteinExistence type="inferred from homology"/>
<dbReference type="KEGG" id="cvr:CHLNCDRAFT_143576"/>
<dbReference type="Proteomes" id="UP000008141">
    <property type="component" value="Unassembled WGS sequence"/>
</dbReference>
<dbReference type="GO" id="GO:0005634">
    <property type="term" value="C:nucleus"/>
    <property type="evidence" value="ECO:0007669"/>
    <property type="project" value="TreeGrafter"/>
</dbReference>
<gene>
    <name evidence="4" type="ORF">CHLNCDRAFT_143576</name>
</gene>
<dbReference type="InterPro" id="IPR012942">
    <property type="entry name" value="SRR1-like"/>
</dbReference>
<accession>E1ZB78</accession>
<feature type="compositionally biased region" description="Polar residues" evidence="2">
    <location>
        <begin position="7"/>
        <end position="17"/>
    </location>
</feature>
<dbReference type="eggNOG" id="KOG3131">
    <property type="taxonomic scope" value="Eukaryota"/>
</dbReference>
<dbReference type="PANTHER" id="PTHR28626:SF3">
    <property type="entry name" value="SRR1-LIKE PROTEIN"/>
    <property type="match status" value="1"/>
</dbReference>
<dbReference type="STRING" id="554065.E1ZB78"/>
<evidence type="ECO:0000256" key="2">
    <source>
        <dbReference type="SAM" id="MobiDB-lite"/>
    </source>
</evidence>
<dbReference type="InterPro" id="IPR040044">
    <property type="entry name" value="SRR1L"/>
</dbReference>
<evidence type="ECO:0000256" key="1">
    <source>
        <dbReference type="ARBA" id="ARBA00009856"/>
    </source>
</evidence>
<dbReference type="GeneID" id="17356603"/>
<dbReference type="InParanoid" id="E1ZB78"/>
<organism evidence="5">
    <name type="scientific">Chlorella variabilis</name>
    <name type="common">Green alga</name>
    <dbReference type="NCBI Taxonomy" id="554065"/>
    <lineage>
        <taxon>Eukaryota</taxon>
        <taxon>Viridiplantae</taxon>
        <taxon>Chlorophyta</taxon>
        <taxon>core chlorophytes</taxon>
        <taxon>Trebouxiophyceae</taxon>
        <taxon>Chlorellales</taxon>
        <taxon>Chlorellaceae</taxon>
        <taxon>Chlorella clade</taxon>
        <taxon>Chlorella</taxon>
    </lineage>
</organism>
<keyword evidence="5" id="KW-1185">Reference proteome</keyword>
<protein>
    <recommendedName>
        <fullName evidence="3">SRR1-like domain-containing protein</fullName>
    </recommendedName>
</protein>
<dbReference type="Pfam" id="PF07985">
    <property type="entry name" value="SRR1"/>
    <property type="match status" value="1"/>
</dbReference>